<feature type="compositionally biased region" description="Polar residues" evidence="1">
    <location>
        <begin position="1"/>
        <end position="15"/>
    </location>
</feature>
<evidence type="ECO:0000313" key="2">
    <source>
        <dbReference type="EMBL" id="EGW02312.1"/>
    </source>
</evidence>
<evidence type="ECO:0000256" key="1">
    <source>
        <dbReference type="SAM" id="MobiDB-lite"/>
    </source>
</evidence>
<sequence>MMLYHRNSNPKTLTKSSRDDVKLVHNSITLPNPRTPGSIQSYSMDFIHEGQGPILVGHITQFLQRTDGT</sequence>
<dbReference type="Proteomes" id="UP000001075">
    <property type="component" value="Unassembled WGS sequence"/>
</dbReference>
<gene>
    <name evidence="2" type="ORF">I79_006410</name>
</gene>
<reference evidence="3" key="1">
    <citation type="journal article" date="2011" name="Nat. Biotechnol.">
        <title>The genomic sequence of the Chinese hamster ovary (CHO)-K1 cell line.</title>
        <authorList>
            <person name="Xu X."/>
            <person name="Nagarajan H."/>
            <person name="Lewis N.E."/>
            <person name="Pan S."/>
            <person name="Cai Z."/>
            <person name="Liu X."/>
            <person name="Chen W."/>
            <person name="Xie M."/>
            <person name="Wang W."/>
            <person name="Hammond S."/>
            <person name="Andersen M.R."/>
            <person name="Neff N."/>
            <person name="Passarelli B."/>
            <person name="Koh W."/>
            <person name="Fan H.C."/>
            <person name="Wang J."/>
            <person name="Gui Y."/>
            <person name="Lee K.H."/>
            <person name="Betenbaugh M.J."/>
            <person name="Quake S.R."/>
            <person name="Famili I."/>
            <person name="Palsson B.O."/>
            <person name="Wang J."/>
        </authorList>
    </citation>
    <scope>NUCLEOTIDE SEQUENCE [LARGE SCALE GENOMIC DNA]</scope>
    <source>
        <strain evidence="3">CHO K1 cell line</strain>
    </source>
</reference>
<dbReference type="AlphaFoldDB" id="G3H7S2"/>
<dbReference type="InParanoid" id="G3H7S2"/>
<proteinExistence type="predicted"/>
<accession>G3H7S2</accession>
<feature type="region of interest" description="Disordered" evidence="1">
    <location>
        <begin position="1"/>
        <end position="20"/>
    </location>
</feature>
<organism evidence="2 3">
    <name type="scientific">Cricetulus griseus</name>
    <name type="common">Chinese hamster</name>
    <name type="synonym">Cricetulus barabensis griseus</name>
    <dbReference type="NCBI Taxonomy" id="10029"/>
    <lineage>
        <taxon>Eukaryota</taxon>
        <taxon>Metazoa</taxon>
        <taxon>Chordata</taxon>
        <taxon>Craniata</taxon>
        <taxon>Vertebrata</taxon>
        <taxon>Euteleostomi</taxon>
        <taxon>Mammalia</taxon>
        <taxon>Eutheria</taxon>
        <taxon>Euarchontoglires</taxon>
        <taxon>Glires</taxon>
        <taxon>Rodentia</taxon>
        <taxon>Myomorpha</taxon>
        <taxon>Muroidea</taxon>
        <taxon>Cricetidae</taxon>
        <taxon>Cricetinae</taxon>
        <taxon>Cricetulus</taxon>
    </lineage>
</organism>
<name>G3H7S2_CRIGR</name>
<dbReference type="EMBL" id="JH000201">
    <property type="protein sequence ID" value="EGW02312.1"/>
    <property type="molecule type" value="Genomic_DNA"/>
</dbReference>
<protein>
    <submittedName>
        <fullName evidence="2">Uncharacterized protein</fullName>
    </submittedName>
</protein>
<evidence type="ECO:0000313" key="3">
    <source>
        <dbReference type="Proteomes" id="UP000001075"/>
    </source>
</evidence>